<dbReference type="AlphaFoldDB" id="A0A0B7AEZ0"/>
<proteinExistence type="predicted"/>
<protein>
    <recommendedName>
        <fullName evidence="2">Endonuclease/exonuclease/phosphatase domain-containing protein</fullName>
    </recommendedName>
</protein>
<gene>
    <name evidence="1" type="primary">ORF110326</name>
</gene>
<organism evidence="1">
    <name type="scientific">Arion vulgaris</name>
    <dbReference type="NCBI Taxonomy" id="1028688"/>
    <lineage>
        <taxon>Eukaryota</taxon>
        <taxon>Metazoa</taxon>
        <taxon>Spiralia</taxon>
        <taxon>Lophotrochozoa</taxon>
        <taxon>Mollusca</taxon>
        <taxon>Gastropoda</taxon>
        <taxon>Heterobranchia</taxon>
        <taxon>Euthyneura</taxon>
        <taxon>Panpulmonata</taxon>
        <taxon>Eupulmonata</taxon>
        <taxon>Stylommatophora</taxon>
        <taxon>Helicina</taxon>
        <taxon>Arionoidea</taxon>
        <taxon>Arionidae</taxon>
        <taxon>Arion</taxon>
    </lineage>
</organism>
<accession>A0A0B7AEZ0</accession>
<sequence length="70" mass="8050">MCTGLDNLDHSKINNIKQKKTTVVDRVLKRLQADIIVIQEIRFPDCGLIKERTTCFFGRAKSPINLDYTI</sequence>
<reference evidence="1" key="1">
    <citation type="submission" date="2014-12" db="EMBL/GenBank/DDBJ databases">
        <title>Insight into the proteome of Arion vulgaris.</title>
        <authorList>
            <person name="Aradska J."/>
            <person name="Bulat T."/>
            <person name="Smidak R."/>
            <person name="Sarate P."/>
            <person name="Gangsoo J."/>
            <person name="Sialana F."/>
            <person name="Bilban M."/>
            <person name="Lubec G."/>
        </authorList>
    </citation>
    <scope>NUCLEOTIDE SEQUENCE</scope>
    <source>
        <tissue evidence="1">Skin</tissue>
    </source>
</reference>
<evidence type="ECO:0000313" key="1">
    <source>
        <dbReference type="EMBL" id="CEK78460.1"/>
    </source>
</evidence>
<dbReference type="EMBL" id="HACG01031595">
    <property type="protein sequence ID" value="CEK78460.1"/>
    <property type="molecule type" value="Transcribed_RNA"/>
</dbReference>
<name>A0A0B7AEZ0_9EUPU</name>
<evidence type="ECO:0008006" key="2">
    <source>
        <dbReference type="Google" id="ProtNLM"/>
    </source>
</evidence>